<evidence type="ECO:0000313" key="1">
    <source>
        <dbReference type="EMBL" id="KAF5901360.1"/>
    </source>
</evidence>
<proteinExistence type="predicted"/>
<dbReference type="AlphaFoldDB" id="A0A8J4TT65"/>
<accession>A0A8J4TT65</accession>
<comment type="caution">
    <text evidence="1">The sequence shown here is derived from an EMBL/GenBank/DDBJ whole genome shotgun (WGS) entry which is preliminary data.</text>
</comment>
<sequence>MTPGLLERECEVKRRCLTLETLVILLDIKLLTGDLKRTTSRSGQPLCLEMTSVLSRAISRNTGGARGGQPAFSTRSVGLLWPSVWQDLKTSLGWTRAGAHPPDNAGSQKQARVRTKLCSCSQRGAGDFNYRRQCCLPGLRSKGHRRKALCGWRGGRKPGVGSLCLKAAGLPVNKREQCGDVERPQADAVVLE</sequence>
<organism evidence="1 2">
    <name type="scientific">Clarias magur</name>
    <name type="common">Asian catfish</name>
    <name type="synonym">Macropteronotus magur</name>
    <dbReference type="NCBI Taxonomy" id="1594786"/>
    <lineage>
        <taxon>Eukaryota</taxon>
        <taxon>Metazoa</taxon>
        <taxon>Chordata</taxon>
        <taxon>Craniata</taxon>
        <taxon>Vertebrata</taxon>
        <taxon>Euteleostomi</taxon>
        <taxon>Actinopterygii</taxon>
        <taxon>Neopterygii</taxon>
        <taxon>Teleostei</taxon>
        <taxon>Ostariophysi</taxon>
        <taxon>Siluriformes</taxon>
        <taxon>Clariidae</taxon>
        <taxon>Clarias</taxon>
    </lineage>
</organism>
<evidence type="ECO:0000313" key="2">
    <source>
        <dbReference type="Proteomes" id="UP000727407"/>
    </source>
</evidence>
<dbReference type="Proteomes" id="UP000727407">
    <property type="component" value="Unassembled WGS sequence"/>
</dbReference>
<dbReference type="EMBL" id="QNUK01000115">
    <property type="protein sequence ID" value="KAF5901360.1"/>
    <property type="molecule type" value="Genomic_DNA"/>
</dbReference>
<protein>
    <submittedName>
        <fullName evidence="1">Uncharacterized protein</fullName>
    </submittedName>
</protein>
<name>A0A8J4TT65_CLAMG</name>
<reference evidence="1" key="1">
    <citation type="submission" date="2020-07" db="EMBL/GenBank/DDBJ databases">
        <title>Clarias magur genome sequencing, assembly and annotation.</title>
        <authorList>
            <person name="Kushwaha B."/>
            <person name="Kumar R."/>
            <person name="Das P."/>
            <person name="Joshi C.G."/>
            <person name="Kumar D."/>
            <person name="Nagpure N.S."/>
            <person name="Pandey M."/>
            <person name="Agarwal S."/>
            <person name="Srivastava S."/>
            <person name="Singh M."/>
            <person name="Sahoo L."/>
            <person name="Jayasankar P."/>
            <person name="Meher P.K."/>
            <person name="Koringa P.G."/>
            <person name="Iquebal M.A."/>
            <person name="Das S.P."/>
            <person name="Bit A."/>
            <person name="Patnaik S."/>
            <person name="Patel N."/>
            <person name="Shah T.M."/>
            <person name="Hinsu A."/>
            <person name="Jena J.K."/>
        </authorList>
    </citation>
    <scope>NUCLEOTIDE SEQUENCE</scope>
    <source>
        <strain evidence="1">CIFAMagur01</strain>
        <tissue evidence="1">Testis</tissue>
    </source>
</reference>
<gene>
    <name evidence="1" type="ORF">DAT39_008973</name>
</gene>
<keyword evidence="2" id="KW-1185">Reference proteome</keyword>